<reference evidence="1 2" key="1">
    <citation type="submission" date="2021-05" db="EMBL/GenBank/DDBJ databases">
        <title>A Polyphasic approach of four new species of the genus Ohtaekwangia: Ohtaekwangia histidinii sp. nov., Ohtaekwangia cretensis sp. nov., Ohtaekwangia indiensis sp. nov., Ohtaekwangia reichenbachii sp. nov. from diverse environment.</title>
        <authorList>
            <person name="Octaviana S."/>
        </authorList>
    </citation>
    <scope>NUCLEOTIDE SEQUENCE [LARGE SCALE GENOMIC DNA]</scope>
    <source>
        <strain evidence="1 2">PWU37</strain>
    </source>
</reference>
<dbReference type="RefSeq" id="WP_254094797.1">
    <property type="nucleotide sequence ID" value="NZ_JAHESC010000113.1"/>
</dbReference>
<dbReference type="Proteomes" id="UP001319180">
    <property type="component" value="Unassembled WGS sequence"/>
</dbReference>
<gene>
    <name evidence="1" type="ORF">KK078_30295</name>
</gene>
<dbReference type="EMBL" id="JAHESC010000113">
    <property type="protein sequence ID" value="MBT1690889.1"/>
    <property type="molecule type" value="Genomic_DNA"/>
</dbReference>
<proteinExistence type="predicted"/>
<feature type="non-terminal residue" evidence="1">
    <location>
        <position position="1"/>
    </location>
</feature>
<feature type="non-terminal residue" evidence="1">
    <location>
        <position position="173"/>
    </location>
</feature>
<dbReference type="AlphaFoldDB" id="A0AAP2GGS9"/>
<evidence type="ECO:0000313" key="2">
    <source>
        <dbReference type="Proteomes" id="UP001319180"/>
    </source>
</evidence>
<name>A0AAP2GGS9_9BACT</name>
<sequence>GIHMGTHEQNLNGVKRKYRYFGFDGGISVNPGGIDARGDGVKFYYTIDDGARHCFMRIESIAIDIVLPMGAPKSSAAVLISGYLSMKQPEGSDPDAGRELAGGVTIVLPKPGITGSAAMRYNPKVPSFIVDVSLELPVPIVVFPPVGIYGFRGLFGRRYIASRESVGLAADAS</sequence>
<protein>
    <submittedName>
        <fullName evidence="1">Uncharacterized protein</fullName>
    </submittedName>
</protein>
<accession>A0AAP2GGS9</accession>
<evidence type="ECO:0000313" key="1">
    <source>
        <dbReference type="EMBL" id="MBT1690889.1"/>
    </source>
</evidence>
<comment type="caution">
    <text evidence="1">The sequence shown here is derived from an EMBL/GenBank/DDBJ whole genome shotgun (WGS) entry which is preliminary data.</text>
</comment>
<organism evidence="1 2">
    <name type="scientific">Dawidia soli</name>
    <dbReference type="NCBI Taxonomy" id="2782352"/>
    <lineage>
        <taxon>Bacteria</taxon>
        <taxon>Pseudomonadati</taxon>
        <taxon>Bacteroidota</taxon>
        <taxon>Cytophagia</taxon>
        <taxon>Cytophagales</taxon>
        <taxon>Chryseotaleaceae</taxon>
        <taxon>Dawidia</taxon>
    </lineage>
</organism>
<keyword evidence="2" id="KW-1185">Reference proteome</keyword>